<dbReference type="AlphaFoldDB" id="A0A6N2YT98"/>
<dbReference type="EMBL" id="CACRUB010000014">
    <property type="protein sequence ID" value="VYT68472.1"/>
    <property type="molecule type" value="Genomic_DNA"/>
</dbReference>
<comment type="subcellular location">
    <subcellularLocation>
        <location evidence="1 7">Cell membrane</location>
        <topology evidence="1 7">Multi-pass membrane protein</topology>
    </subcellularLocation>
</comment>
<feature type="transmembrane region" description="Helical" evidence="7">
    <location>
        <begin position="33"/>
        <end position="55"/>
    </location>
</feature>
<feature type="transmembrane region" description="Helical" evidence="7">
    <location>
        <begin position="157"/>
        <end position="175"/>
    </location>
</feature>
<sequence length="297" mass="32549">MAKQTAPYTTLSQSSRLKKTLSQMRFAILHDKAGFAGFCILCIIILLSIAAPIVFPLDTMSDPSQIMQGPSAEHILGTDYLGRDIWAQIANGGRELLIFALVAALIGIALGALLGAFSAIVGGIFDEVLSFLADVWLSIPRFPLLVVLSGFVKLDSMTLAVVLGVLSWAGLYRTIRAEVLSLREREFIEAAFMQDLPLPHIILKEILPNLMGFIIVNFTLLMRSSIYSQVGLVFLGLLPLEQNWGVMINQAWTQGAIYNPDSILYILAPTVMICLLIISLVWAGKALEDVFNPSLRK</sequence>
<feature type="transmembrane region" description="Helical" evidence="7">
    <location>
        <begin position="263"/>
        <end position="287"/>
    </location>
</feature>
<feature type="domain" description="ABC transmembrane type-1" evidence="8">
    <location>
        <begin position="93"/>
        <end position="282"/>
    </location>
</feature>
<accession>A0A6N2YT98</accession>
<dbReference type="InterPro" id="IPR035906">
    <property type="entry name" value="MetI-like_sf"/>
</dbReference>
<organism evidence="9">
    <name type="scientific">Flavonifractor plautii</name>
    <name type="common">Fusobacterium plautii</name>
    <dbReference type="NCBI Taxonomy" id="292800"/>
    <lineage>
        <taxon>Bacteria</taxon>
        <taxon>Bacillati</taxon>
        <taxon>Bacillota</taxon>
        <taxon>Clostridia</taxon>
        <taxon>Eubacteriales</taxon>
        <taxon>Oscillospiraceae</taxon>
        <taxon>Flavonifractor</taxon>
    </lineage>
</organism>
<keyword evidence="5 7" id="KW-1133">Transmembrane helix</keyword>
<evidence type="ECO:0000313" key="9">
    <source>
        <dbReference type="EMBL" id="VYT68472.1"/>
    </source>
</evidence>
<dbReference type="CDD" id="cd06261">
    <property type="entry name" value="TM_PBP2"/>
    <property type="match status" value="1"/>
</dbReference>
<evidence type="ECO:0000256" key="4">
    <source>
        <dbReference type="ARBA" id="ARBA00022692"/>
    </source>
</evidence>
<keyword evidence="4 7" id="KW-0812">Transmembrane</keyword>
<dbReference type="Gene3D" id="1.10.3720.10">
    <property type="entry name" value="MetI-like"/>
    <property type="match status" value="1"/>
</dbReference>
<evidence type="ECO:0000256" key="3">
    <source>
        <dbReference type="ARBA" id="ARBA00022475"/>
    </source>
</evidence>
<keyword evidence="3" id="KW-1003">Cell membrane</keyword>
<protein>
    <submittedName>
        <fullName evidence="9">Oligopeptide transport system permease protein OppC</fullName>
    </submittedName>
</protein>
<evidence type="ECO:0000256" key="6">
    <source>
        <dbReference type="ARBA" id="ARBA00023136"/>
    </source>
</evidence>
<name>A0A6N2YT98_FLAPL</name>
<comment type="similarity">
    <text evidence="7">Belongs to the binding-protein-dependent transport system permease family.</text>
</comment>
<evidence type="ECO:0000256" key="7">
    <source>
        <dbReference type="RuleBase" id="RU363032"/>
    </source>
</evidence>
<dbReference type="SUPFAM" id="SSF161098">
    <property type="entry name" value="MetI-like"/>
    <property type="match status" value="1"/>
</dbReference>
<dbReference type="GO" id="GO:0005886">
    <property type="term" value="C:plasma membrane"/>
    <property type="evidence" value="ECO:0007669"/>
    <property type="project" value="UniProtKB-SubCell"/>
</dbReference>
<reference evidence="9" key="1">
    <citation type="submission" date="2019-11" db="EMBL/GenBank/DDBJ databases">
        <authorList>
            <person name="Feng L."/>
        </authorList>
    </citation>
    <scope>NUCLEOTIDE SEQUENCE</scope>
    <source>
        <strain evidence="9">FplautiiLFYP42</strain>
    </source>
</reference>
<dbReference type="PROSITE" id="PS50928">
    <property type="entry name" value="ABC_TM1"/>
    <property type="match status" value="1"/>
</dbReference>
<evidence type="ECO:0000256" key="1">
    <source>
        <dbReference type="ARBA" id="ARBA00004651"/>
    </source>
</evidence>
<gene>
    <name evidence="9" type="primary">oppC_1</name>
    <name evidence="9" type="ORF">FPLFYP42_00247</name>
</gene>
<dbReference type="RefSeq" id="WP_156620969.1">
    <property type="nucleotide sequence ID" value="NZ_CACRUB010000014.1"/>
</dbReference>
<evidence type="ECO:0000259" key="8">
    <source>
        <dbReference type="PROSITE" id="PS50928"/>
    </source>
</evidence>
<dbReference type="InterPro" id="IPR050366">
    <property type="entry name" value="BP-dependent_transpt_permease"/>
</dbReference>
<evidence type="ECO:0000256" key="2">
    <source>
        <dbReference type="ARBA" id="ARBA00022448"/>
    </source>
</evidence>
<feature type="transmembrane region" description="Helical" evidence="7">
    <location>
        <begin position="96"/>
        <end position="121"/>
    </location>
</feature>
<proteinExistence type="inferred from homology"/>
<dbReference type="PANTHER" id="PTHR43386">
    <property type="entry name" value="OLIGOPEPTIDE TRANSPORT SYSTEM PERMEASE PROTEIN APPC"/>
    <property type="match status" value="1"/>
</dbReference>
<feature type="transmembrane region" description="Helical" evidence="7">
    <location>
        <begin position="128"/>
        <end position="151"/>
    </location>
</feature>
<keyword evidence="6 7" id="KW-0472">Membrane</keyword>
<dbReference type="PANTHER" id="PTHR43386:SF1">
    <property type="entry name" value="D,D-DIPEPTIDE TRANSPORT SYSTEM PERMEASE PROTEIN DDPC-RELATED"/>
    <property type="match status" value="1"/>
</dbReference>
<dbReference type="Pfam" id="PF00528">
    <property type="entry name" value="BPD_transp_1"/>
    <property type="match status" value="1"/>
</dbReference>
<dbReference type="InterPro" id="IPR000515">
    <property type="entry name" value="MetI-like"/>
</dbReference>
<dbReference type="GO" id="GO:0055085">
    <property type="term" value="P:transmembrane transport"/>
    <property type="evidence" value="ECO:0007669"/>
    <property type="project" value="InterPro"/>
</dbReference>
<keyword evidence="2 7" id="KW-0813">Transport</keyword>
<evidence type="ECO:0000256" key="5">
    <source>
        <dbReference type="ARBA" id="ARBA00022989"/>
    </source>
</evidence>